<feature type="compositionally biased region" description="Acidic residues" evidence="6">
    <location>
        <begin position="1500"/>
        <end position="1522"/>
    </location>
</feature>
<evidence type="ECO:0000256" key="6">
    <source>
        <dbReference type="SAM" id="MobiDB-lite"/>
    </source>
</evidence>
<keyword evidence="4" id="KW-0862">Zinc</keyword>
<dbReference type="InterPro" id="IPR001878">
    <property type="entry name" value="Znf_CCHC"/>
</dbReference>
<accession>A0ABM4WPY6</accession>
<dbReference type="InterPro" id="IPR041588">
    <property type="entry name" value="Integrase_H2C2"/>
</dbReference>
<dbReference type="CDD" id="cd01647">
    <property type="entry name" value="RT_LTR"/>
    <property type="match status" value="1"/>
</dbReference>
<dbReference type="GeneID" id="140036360"/>
<dbReference type="RefSeq" id="XP_071933838.1">
    <property type="nucleotide sequence ID" value="XM_072077737.1"/>
</dbReference>
<evidence type="ECO:0000259" key="7">
    <source>
        <dbReference type="PROSITE" id="PS50158"/>
    </source>
</evidence>
<evidence type="ECO:0000256" key="5">
    <source>
        <dbReference type="SAM" id="Coils"/>
    </source>
</evidence>
<dbReference type="Proteomes" id="UP001652660">
    <property type="component" value="Chromosome 2e"/>
</dbReference>
<dbReference type="Gene3D" id="3.10.10.10">
    <property type="entry name" value="HIV Type 1 Reverse Transcriptase, subunit A, domain 1"/>
    <property type="match status" value="1"/>
</dbReference>
<evidence type="ECO:0000259" key="8">
    <source>
        <dbReference type="PROSITE" id="PS50878"/>
    </source>
</evidence>
<keyword evidence="3" id="KW-0238">DNA-binding</keyword>
<dbReference type="Gene3D" id="4.10.60.10">
    <property type="entry name" value="Zinc finger, CCHC-type"/>
    <property type="match status" value="1"/>
</dbReference>
<feature type="domain" description="CCHC-type" evidence="7">
    <location>
        <begin position="315"/>
        <end position="331"/>
    </location>
</feature>
<dbReference type="Pfam" id="PF17919">
    <property type="entry name" value="RT_RNaseH_2"/>
    <property type="match status" value="1"/>
</dbReference>
<feature type="region of interest" description="Disordered" evidence="6">
    <location>
        <begin position="625"/>
        <end position="647"/>
    </location>
</feature>
<keyword evidence="1" id="KW-0645">Protease</keyword>
<dbReference type="SUPFAM" id="SSF56672">
    <property type="entry name" value="DNA/RNA polymerases"/>
    <property type="match status" value="1"/>
</dbReference>
<dbReference type="PANTHER" id="PTHR35046">
    <property type="entry name" value="ZINC KNUCKLE (CCHC-TYPE) FAMILY PROTEIN"/>
    <property type="match status" value="1"/>
</dbReference>
<evidence type="ECO:0000256" key="2">
    <source>
        <dbReference type="ARBA" id="ARBA00022750"/>
    </source>
</evidence>
<dbReference type="Pfam" id="PF00078">
    <property type="entry name" value="RVT_1"/>
    <property type="match status" value="1"/>
</dbReference>
<evidence type="ECO:0008006" key="11">
    <source>
        <dbReference type="Google" id="ProtNLM"/>
    </source>
</evidence>
<keyword evidence="4" id="KW-0479">Metal-binding</keyword>
<dbReference type="CDD" id="cd00303">
    <property type="entry name" value="retropepsin_like"/>
    <property type="match status" value="1"/>
</dbReference>
<dbReference type="InterPro" id="IPR041577">
    <property type="entry name" value="RT_RNaseH_2"/>
</dbReference>
<dbReference type="InterPro" id="IPR036875">
    <property type="entry name" value="Znf_CCHC_sf"/>
</dbReference>
<dbReference type="CDD" id="cd09274">
    <property type="entry name" value="RNase_HI_RT_Ty3"/>
    <property type="match status" value="1"/>
</dbReference>
<dbReference type="Pfam" id="PF17921">
    <property type="entry name" value="Integrase_H2C2"/>
    <property type="match status" value="1"/>
</dbReference>
<dbReference type="InterPro" id="IPR021109">
    <property type="entry name" value="Peptidase_aspartic_dom_sf"/>
</dbReference>
<dbReference type="InterPro" id="IPR000477">
    <property type="entry name" value="RT_dom"/>
</dbReference>
<evidence type="ECO:0000256" key="3">
    <source>
        <dbReference type="ARBA" id="ARBA00023125"/>
    </source>
</evidence>
<dbReference type="SMART" id="SM00343">
    <property type="entry name" value="ZnF_C2HC"/>
    <property type="match status" value="1"/>
</dbReference>
<feature type="region of interest" description="Disordered" evidence="6">
    <location>
        <begin position="1493"/>
        <end position="1522"/>
    </location>
</feature>
<dbReference type="Pfam" id="PF03732">
    <property type="entry name" value="Retrotrans_gag"/>
    <property type="match status" value="1"/>
</dbReference>
<dbReference type="Gene3D" id="3.10.20.370">
    <property type="match status" value="1"/>
</dbReference>
<feature type="domain" description="Reverse transcriptase" evidence="8">
    <location>
        <begin position="623"/>
        <end position="803"/>
    </location>
</feature>
<dbReference type="InterPro" id="IPR043502">
    <property type="entry name" value="DNA/RNA_pol_sf"/>
</dbReference>
<keyword evidence="5" id="KW-0175">Coiled coil</keyword>
<dbReference type="PROSITE" id="PS50158">
    <property type="entry name" value="ZF_CCHC"/>
    <property type="match status" value="1"/>
</dbReference>
<dbReference type="Gene3D" id="1.10.340.70">
    <property type="match status" value="1"/>
</dbReference>
<dbReference type="InterPro" id="IPR043128">
    <property type="entry name" value="Rev_trsase/Diguanyl_cyclase"/>
</dbReference>
<dbReference type="Pfam" id="PF24626">
    <property type="entry name" value="SH3_Tf2-1"/>
    <property type="match status" value="1"/>
</dbReference>
<keyword evidence="2" id="KW-0378">Hydrolase</keyword>
<dbReference type="InterPro" id="IPR005162">
    <property type="entry name" value="Retrotrans_gag_dom"/>
</dbReference>
<reference evidence="10" key="1">
    <citation type="submission" date="2025-08" db="UniProtKB">
        <authorList>
            <consortium name="RefSeq"/>
        </authorList>
    </citation>
    <scope>IDENTIFICATION</scope>
    <source>
        <tissue evidence="10">Leaves</tissue>
    </source>
</reference>
<feature type="region of interest" description="Disordered" evidence="6">
    <location>
        <begin position="16"/>
        <end position="67"/>
    </location>
</feature>
<keyword evidence="9" id="KW-1185">Reference proteome</keyword>
<feature type="compositionally biased region" description="Basic and acidic residues" evidence="6">
    <location>
        <begin position="51"/>
        <end position="61"/>
    </location>
</feature>
<name>A0ABM4WPY6_COFAR</name>
<dbReference type="Gene3D" id="3.30.70.270">
    <property type="match status" value="2"/>
</dbReference>
<organism evidence="9 10">
    <name type="scientific">Coffea arabica</name>
    <name type="common">Arabian coffee</name>
    <dbReference type="NCBI Taxonomy" id="13443"/>
    <lineage>
        <taxon>Eukaryota</taxon>
        <taxon>Viridiplantae</taxon>
        <taxon>Streptophyta</taxon>
        <taxon>Embryophyta</taxon>
        <taxon>Tracheophyta</taxon>
        <taxon>Spermatophyta</taxon>
        <taxon>Magnoliopsida</taxon>
        <taxon>eudicotyledons</taxon>
        <taxon>Gunneridae</taxon>
        <taxon>Pentapetalae</taxon>
        <taxon>asterids</taxon>
        <taxon>lamiids</taxon>
        <taxon>Gentianales</taxon>
        <taxon>Rubiaceae</taxon>
        <taxon>Ixoroideae</taxon>
        <taxon>Gardenieae complex</taxon>
        <taxon>Bertiereae - Coffeeae clade</taxon>
        <taxon>Coffeeae</taxon>
        <taxon>Coffea</taxon>
    </lineage>
</organism>
<evidence type="ECO:0000256" key="1">
    <source>
        <dbReference type="ARBA" id="ARBA00022670"/>
    </source>
</evidence>
<proteinExistence type="predicted"/>
<feature type="compositionally biased region" description="Basic and acidic residues" evidence="6">
    <location>
        <begin position="635"/>
        <end position="647"/>
    </location>
</feature>
<keyword evidence="4" id="KW-0863">Zinc-finger</keyword>
<dbReference type="InterPro" id="IPR056924">
    <property type="entry name" value="SH3_Tf2-1"/>
</dbReference>
<feature type="coiled-coil region" evidence="5">
    <location>
        <begin position="1404"/>
        <end position="1442"/>
    </location>
</feature>
<dbReference type="Gene3D" id="2.40.70.10">
    <property type="entry name" value="Acid Proteases"/>
    <property type="match status" value="1"/>
</dbReference>
<evidence type="ECO:0000256" key="4">
    <source>
        <dbReference type="PROSITE-ProRule" id="PRU00047"/>
    </source>
</evidence>
<dbReference type="SUPFAM" id="SSF57756">
    <property type="entry name" value="Retrovirus zinc finger-like domains"/>
    <property type="match status" value="1"/>
</dbReference>
<feature type="region of interest" description="Disordered" evidence="6">
    <location>
        <begin position="246"/>
        <end position="311"/>
    </location>
</feature>
<evidence type="ECO:0000313" key="9">
    <source>
        <dbReference type="Proteomes" id="UP001652660"/>
    </source>
</evidence>
<sequence length="1522" mass="175808">MDDMWKEMQRRFDQRLETIHEQNDQLSSSRVSSRKSRGKSTLEESSDSNADSEHEAYEQGRPKRNTRAIGDAIKGIKMKIPPFQGKSDPDTYLEWESRVELVFDCNDYTDAQKLRLAVVEFTDYAIVWWEQVATSRRRCGEPSITTWTELKRLMKKRFVPSHYHRDLYQKLQTLTQGQRSVEDYYKDMEISMLRADIQEDREATMARFLSGLRVEIADQLELQYYVEIEDMVEKAIKIEQRLKRRGTTRNYNPNPQPFTRPFQPKREERGPNAWNPPKPKQDHGSSSRPPFTKTDSKVISKTTIETPKPRNRDTKCWRCQGVGHIASQCPNPRTMLVLPNGDIVTDDEEEDYKDMPPLVEEEDEIEEVPTQDKVGLVARRALATQASKDELQRDNIFYTRCHVTNKVCSLVIDPGSCTNVASALMVEKLNLPTSEHPRPYKLQWLNNSGEVRVHKQVLVTFRIGRYEDDVMCDVVPMQAAHILLGRPWQFDKRVTFDGFLNKYSFIHNCKKITLAPLTPQQVHEDQVSLQQEYDLHTTTKKDNAKRKPIMLAKVKNVRQALHSNQILFILFGKESLLTNALDASLPSIITNLLQEYQDVFPEDIPTGLPPLRGIEHQIDFIPGSSLPNKAPYRTNPEETKEQQRQKDGGWRMCTDCRAINAITVKYRHPIPRLDDMLDELHGAIIFTKIDLKSGYHQIRMKEGDEWKTVFKTKHGLFEWLVMPFGLTNAPSTFMRLMNHVLRSFIGKFVVVYFDDILIYSKTLDEHVVHLQMVLDALRKASLYANLKKCTFCPNQLVFLGYVVSEQGIHVDQEKVKAISEWPTPTNVSEVRSFHGLASFYRRFVKDFSTIAAPLTSIVKKDVQFHWGEEQAKSFQLLKHKLTHAPVLSLPNFDKAFEVECDASGIGIGAVLLQEGRPVAYFSEKLNGAALNYSTYDKELMALVRALQTWQHYLRPREFVLHTYHESLKHIKSQDKLSKRHARWITFIDSFTFVIKYKTGKTNVVADELSRRHTLITTLDAKLLGFEFLKELYATDSDFGEIYSSLPRHSREHYFISQGFLYYKDRLCIPKSSMRTLLVRESHGGGLMGHFGIAKTLMILQEHFFWPRMRSDVERHIERCVTCHQAKSKVHPYGLYTPLPIPQEPWVDLSMDFVLGLPRTRKGHDSIYVVYSPFEIVYGFNPLTPLDLTPLPVHERVNLDGKTKAAYVRELHTKVRANIEKRTLQYIQSANKGRRKMVFEPGDWVWIHMRKERFPVKWRSKLLPRGDDPFQVLERINDNAYKLELPGEYGLVDANRDLLQKVEELSIMVNAQSARIAELEETLAGEVATAEVTHDELQRVRARLTRIGEEVRDRASGIMVDATMLIDEVMEARWRMGTEDLLLMVMAMLMAMRTHAYPNHLVFALDDKRRQLVDANRDLLQEVEELSIMVNAQSARIAELEETLAGEVATAEVTHDEFQKARARPTRIGEEVRDRASEIMADATMLFDVVMEAVQSPVQEGVEEDPEENLEEDPEEEVPPDSP</sequence>
<evidence type="ECO:0000313" key="10">
    <source>
        <dbReference type="RefSeq" id="XP_071933838.1"/>
    </source>
</evidence>
<dbReference type="PROSITE" id="PS50878">
    <property type="entry name" value="RT_POL"/>
    <property type="match status" value="1"/>
</dbReference>
<gene>
    <name evidence="10" type="primary">LOC140036360</name>
</gene>
<protein>
    <recommendedName>
        <fullName evidence="11">Reverse transcriptase</fullName>
    </recommendedName>
</protein>
<keyword evidence="2" id="KW-0064">Aspartyl protease</keyword>
<dbReference type="PANTHER" id="PTHR35046:SF9">
    <property type="entry name" value="RNA-DIRECTED DNA POLYMERASE"/>
    <property type="match status" value="1"/>
</dbReference>